<name>A0ABP7F1D0_9STAP</name>
<dbReference type="InterPro" id="IPR000713">
    <property type="entry name" value="Mur_ligase_N"/>
</dbReference>
<evidence type="ECO:0000259" key="10">
    <source>
        <dbReference type="Pfam" id="PF01225"/>
    </source>
</evidence>
<comment type="catalytic activity">
    <reaction evidence="8">
        <text>UDP-N-acetyl-alpha-D-muramoyl-L-alanyl-D-glutamate + L-lysine + ATP = UDP-N-acetyl-alpha-D-muramoyl-L-alanyl-gamma-D-glutamyl-L-lysine + ADP + phosphate + H(+)</text>
        <dbReference type="Rhea" id="RHEA:17969"/>
        <dbReference type="ChEBI" id="CHEBI:15378"/>
        <dbReference type="ChEBI" id="CHEBI:30616"/>
        <dbReference type="ChEBI" id="CHEBI:32551"/>
        <dbReference type="ChEBI" id="CHEBI:43474"/>
        <dbReference type="ChEBI" id="CHEBI:83900"/>
        <dbReference type="ChEBI" id="CHEBI:83903"/>
        <dbReference type="ChEBI" id="CHEBI:456216"/>
        <dbReference type="EC" id="6.3.2.7"/>
    </reaction>
</comment>
<keyword evidence="8 13" id="KW-0436">Ligase</keyword>
<feature type="binding site" evidence="8">
    <location>
        <begin position="45"/>
        <end position="47"/>
    </location>
    <ligand>
        <name>UDP-N-acetyl-alpha-D-muramoyl-L-alanyl-D-glutamate</name>
        <dbReference type="ChEBI" id="CHEBI:83900"/>
    </ligand>
</feature>
<comment type="subcellular location">
    <subcellularLocation>
        <location evidence="8 9">Cytoplasm</location>
    </subcellularLocation>
</comment>
<accession>A0ABP7F1D0</accession>
<evidence type="ECO:0000256" key="9">
    <source>
        <dbReference type="RuleBase" id="RU004135"/>
    </source>
</evidence>
<comment type="caution">
    <text evidence="13">The sequence shown here is derived from an EMBL/GenBank/DDBJ whole genome shotgun (WGS) entry which is preliminary data.</text>
</comment>
<feature type="modified residue" description="N6-carboxylysine" evidence="8">
    <location>
        <position position="219"/>
    </location>
</feature>
<evidence type="ECO:0000256" key="5">
    <source>
        <dbReference type="ARBA" id="ARBA00022984"/>
    </source>
</evidence>
<evidence type="ECO:0000259" key="12">
    <source>
        <dbReference type="Pfam" id="PF08245"/>
    </source>
</evidence>
<keyword evidence="7 8" id="KW-0961">Cell wall biogenesis/degradation</keyword>
<dbReference type="SUPFAM" id="SSF53244">
    <property type="entry name" value="MurD-like peptide ligases, peptide-binding domain"/>
    <property type="match status" value="1"/>
</dbReference>
<dbReference type="InterPro" id="IPR036565">
    <property type="entry name" value="Mur-like_cat_sf"/>
</dbReference>
<dbReference type="PANTHER" id="PTHR23135">
    <property type="entry name" value="MUR LIGASE FAMILY MEMBER"/>
    <property type="match status" value="1"/>
</dbReference>
<dbReference type="PANTHER" id="PTHR23135:SF4">
    <property type="entry name" value="UDP-N-ACETYLMURAMOYL-L-ALANYL-D-GLUTAMATE--2,6-DIAMINOPIMELATE LIGASE MURE HOMOLOG, CHLOROPLASTIC"/>
    <property type="match status" value="1"/>
</dbReference>
<keyword evidence="4 8" id="KW-0133">Cell shape</keyword>
<evidence type="ECO:0000313" key="14">
    <source>
        <dbReference type="Proteomes" id="UP001500920"/>
    </source>
</evidence>
<gene>
    <name evidence="8" type="primary">murE</name>
    <name evidence="13" type="ORF">GCM10022378_17190</name>
</gene>
<dbReference type="Pfam" id="PF02875">
    <property type="entry name" value="Mur_ligase_C"/>
    <property type="match status" value="1"/>
</dbReference>
<dbReference type="Pfam" id="PF01225">
    <property type="entry name" value="Mur_ligase"/>
    <property type="match status" value="1"/>
</dbReference>
<feature type="binding site" evidence="8">
    <location>
        <begin position="110"/>
        <end position="116"/>
    </location>
    <ligand>
        <name>ATP</name>
        <dbReference type="ChEBI" id="CHEBI:30616"/>
    </ligand>
</feature>
<evidence type="ECO:0000256" key="3">
    <source>
        <dbReference type="ARBA" id="ARBA00022618"/>
    </source>
</evidence>
<evidence type="ECO:0000256" key="6">
    <source>
        <dbReference type="ARBA" id="ARBA00023306"/>
    </source>
</evidence>
<keyword evidence="8" id="KW-0547">Nucleotide-binding</keyword>
<keyword evidence="8" id="KW-0963">Cytoplasm</keyword>
<evidence type="ECO:0000259" key="11">
    <source>
        <dbReference type="Pfam" id="PF02875"/>
    </source>
</evidence>
<dbReference type="InterPro" id="IPR005761">
    <property type="entry name" value="UDP-N-AcMur-Glu-dNH2Pim_ligase"/>
</dbReference>
<dbReference type="Pfam" id="PF08245">
    <property type="entry name" value="Mur_ligase_M"/>
    <property type="match status" value="1"/>
</dbReference>
<evidence type="ECO:0000256" key="2">
    <source>
        <dbReference type="ARBA" id="ARBA00005898"/>
    </source>
</evidence>
<dbReference type="SUPFAM" id="SSF63418">
    <property type="entry name" value="MurE/MurF N-terminal domain"/>
    <property type="match status" value="1"/>
</dbReference>
<reference evidence="14" key="1">
    <citation type="journal article" date="2019" name="Int. J. Syst. Evol. Microbiol.">
        <title>The Global Catalogue of Microorganisms (GCM) 10K type strain sequencing project: providing services to taxonomists for standard genome sequencing and annotation.</title>
        <authorList>
            <consortium name="The Broad Institute Genomics Platform"/>
            <consortium name="The Broad Institute Genome Sequencing Center for Infectious Disease"/>
            <person name="Wu L."/>
            <person name="Ma J."/>
        </authorList>
    </citation>
    <scope>NUCLEOTIDE SEQUENCE [LARGE SCALE GENOMIC DNA]</scope>
    <source>
        <strain evidence="14">JCM 16981</strain>
    </source>
</reference>
<comment type="pathway">
    <text evidence="1 8 9">Cell wall biogenesis; peptidoglycan biosynthesis.</text>
</comment>
<evidence type="ECO:0000256" key="1">
    <source>
        <dbReference type="ARBA" id="ARBA00004752"/>
    </source>
</evidence>
<dbReference type="InterPro" id="IPR036615">
    <property type="entry name" value="Mur_ligase_C_dom_sf"/>
</dbReference>
<feature type="binding site" evidence="8">
    <location>
        <begin position="152"/>
        <end position="153"/>
    </location>
    <ligand>
        <name>UDP-N-acetyl-alpha-D-muramoyl-L-alanyl-D-glutamate</name>
        <dbReference type="ChEBI" id="CHEBI:83900"/>
    </ligand>
</feature>
<comment type="function">
    <text evidence="8">Catalyzes the addition of L-lysine to the nucleotide precursor UDP-N-acetylmuramoyl-L-alanyl-D-glutamate (UMAG) in the biosynthesis of bacterial cell-wall peptidoglycan.</text>
</comment>
<keyword evidence="14" id="KW-1185">Reference proteome</keyword>
<feature type="binding site" evidence="8">
    <location>
        <position position="187"/>
    </location>
    <ligand>
        <name>UDP-N-acetyl-alpha-D-muramoyl-L-alanyl-D-glutamate</name>
        <dbReference type="ChEBI" id="CHEBI:83900"/>
    </ligand>
</feature>
<feature type="domain" description="Mur ligase central" evidence="12">
    <location>
        <begin position="108"/>
        <end position="310"/>
    </location>
</feature>
<feature type="domain" description="Mur ligase C-terminal" evidence="11">
    <location>
        <begin position="334"/>
        <end position="458"/>
    </location>
</feature>
<dbReference type="InterPro" id="IPR035911">
    <property type="entry name" value="MurE/MurF_N"/>
</dbReference>
<dbReference type="EMBL" id="BAABCK010000061">
    <property type="protein sequence ID" value="GAA3729155.1"/>
    <property type="molecule type" value="Genomic_DNA"/>
</dbReference>
<dbReference type="SUPFAM" id="SSF53623">
    <property type="entry name" value="MurD-like peptide ligases, catalytic domain"/>
    <property type="match status" value="1"/>
</dbReference>
<dbReference type="Gene3D" id="3.40.1390.10">
    <property type="entry name" value="MurE/MurF, N-terminal domain"/>
    <property type="match status" value="1"/>
</dbReference>
<evidence type="ECO:0000256" key="8">
    <source>
        <dbReference type="HAMAP-Rule" id="MF_00208"/>
    </source>
</evidence>
<dbReference type="InterPro" id="IPR004101">
    <property type="entry name" value="Mur_ligase_C"/>
</dbReference>
<keyword evidence="5 8" id="KW-0573">Peptidoglycan synthesis</keyword>
<dbReference type="HAMAP" id="MF_00208">
    <property type="entry name" value="MurE"/>
    <property type="match status" value="1"/>
</dbReference>
<comment type="similarity">
    <text evidence="2 8">Belongs to the MurCDEF family. MurE subfamily.</text>
</comment>
<comment type="caution">
    <text evidence="8">Lacks conserved residue(s) required for the propagation of feature annotation.</text>
</comment>
<dbReference type="RefSeq" id="WP_344703472.1">
    <property type="nucleotide sequence ID" value="NZ_BAABCK010000061.1"/>
</dbReference>
<feature type="domain" description="Mur ligase N-terminal catalytic" evidence="10">
    <location>
        <begin position="23"/>
        <end position="73"/>
    </location>
</feature>
<dbReference type="Proteomes" id="UP001500920">
    <property type="component" value="Unassembled WGS sequence"/>
</dbReference>
<dbReference type="EC" id="6.3.2.7" evidence="8"/>
<evidence type="ECO:0000256" key="7">
    <source>
        <dbReference type="ARBA" id="ARBA00023316"/>
    </source>
</evidence>
<proteinExistence type="inferred from homology"/>
<feature type="binding site" evidence="8">
    <location>
        <position position="151"/>
    </location>
    <ligand>
        <name>UDP-N-acetyl-alpha-D-muramoyl-L-alanyl-D-glutamate</name>
        <dbReference type="ChEBI" id="CHEBI:83900"/>
    </ligand>
</feature>
<evidence type="ECO:0000313" key="13">
    <source>
        <dbReference type="EMBL" id="GAA3729155.1"/>
    </source>
</evidence>
<dbReference type="GO" id="GO:0016874">
    <property type="term" value="F:ligase activity"/>
    <property type="evidence" value="ECO:0007669"/>
    <property type="project" value="UniProtKB-KW"/>
</dbReference>
<dbReference type="NCBIfam" id="TIGR01085">
    <property type="entry name" value="murE"/>
    <property type="match status" value="1"/>
</dbReference>
<sequence>MNSKTLISLLKIKKIYGEFPETVAHISMDSREVDGNAIFVAVRGHQVDGFDFIPQAVESGCRFIVTDRYTDLPENVGLLVVRDPVKVASLFSEYIYSFPHETQTMIGVTGTNGKTTVATMIHNLSRALGKNSAYLGTNGFVVNDDRYASTNTTPETTRLHKRIREASERDSEVFTMEVSSHALGLGRTFGIDYDIAIFTNLTQDHLDFHNTMDEYGYTKGLLFSQMGQNVRDPKYAILNEDDPWSARYRAMTPHEVITYGMTDSADFYPSDIAGTLEGFTFTLNTPEGQYHVESPFIGHFNIQNLMCAIISEWLQGYKLPRIIGAVKDMAPVEGRLEVLDRTLPIDIIIDFAHTPDALNKIIDTIEPFVTGRLIFLVGMTGERDLSKAKEMGHISTRADVAIFTPDNPANDDPAMLVAALAEGAEHDNYHTFLDRTEGIEYAIALAEPGDTVVLACKGREPYQIMEDYVKVPHRDDLIALDCAYRKYRRDEYVSDDIID</sequence>
<feature type="binding site" evidence="8">
    <location>
        <position position="179"/>
    </location>
    <ligand>
        <name>UDP-N-acetyl-alpha-D-muramoyl-L-alanyl-D-glutamate</name>
        <dbReference type="ChEBI" id="CHEBI:83900"/>
    </ligand>
</feature>
<dbReference type="NCBIfam" id="NF001126">
    <property type="entry name" value="PRK00139.1-4"/>
    <property type="match status" value="1"/>
</dbReference>
<keyword evidence="3 8" id="KW-0132">Cell division</keyword>
<comment type="PTM">
    <text evidence="8">Carboxylation is probably crucial for Mg(2+) binding and, consequently, for the gamma-phosphate positioning of ATP.</text>
</comment>
<feature type="binding site" evidence="8">
    <location>
        <position position="30"/>
    </location>
    <ligand>
        <name>UDP-N-acetyl-alpha-D-muramoyl-L-alanyl-D-glutamate</name>
        <dbReference type="ChEBI" id="CHEBI:83900"/>
    </ligand>
</feature>
<keyword evidence="6 8" id="KW-0131">Cell cycle</keyword>
<organism evidence="13 14">
    <name type="scientific">Salinicoccus jeotgali</name>
    <dbReference type="NCBI Taxonomy" id="381634"/>
    <lineage>
        <taxon>Bacteria</taxon>
        <taxon>Bacillati</taxon>
        <taxon>Bacillota</taxon>
        <taxon>Bacilli</taxon>
        <taxon>Bacillales</taxon>
        <taxon>Staphylococcaceae</taxon>
        <taxon>Salinicoccus</taxon>
    </lineage>
</organism>
<keyword evidence="8" id="KW-0460">Magnesium</keyword>
<dbReference type="Gene3D" id="3.90.190.20">
    <property type="entry name" value="Mur ligase, C-terminal domain"/>
    <property type="match status" value="1"/>
</dbReference>
<protein>
    <recommendedName>
        <fullName evidence="8">UDP-N-acetylmuramoyl-L-alanyl-D-glutamate--L-lysine ligase</fullName>
        <ecNumber evidence="8">6.3.2.7</ecNumber>
    </recommendedName>
    <alternativeName>
        <fullName evidence="8">L-lysine-adding enzyme</fullName>
    </alternativeName>
    <alternativeName>
        <fullName evidence="8">UDP-MurNAc-L-Ala-D-Glu:L-Lys ligase</fullName>
    </alternativeName>
    <alternativeName>
        <fullName evidence="8">UDP-MurNAc-tripeptide synthetase</fullName>
    </alternativeName>
    <alternativeName>
        <fullName evidence="8">UDP-N-acetylmuramyl-tripeptide synthetase</fullName>
    </alternativeName>
</protein>
<evidence type="ECO:0000256" key="4">
    <source>
        <dbReference type="ARBA" id="ARBA00022960"/>
    </source>
</evidence>
<dbReference type="Gene3D" id="3.40.1190.10">
    <property type="entry name" value="Mur-like, catalytic domain"/>
    <property type="match status" value="1"/>
</dbReference>
<comment type="cofactor">
    <cofactor evidence="8">
        <name>Mg(2+)</name>
        <dbReference type="ChEBI" id="CHEBI:18420"/>
    </cofactor>
</comment>
<keyword evidence="8" id="KW-0067">ATP-binding</keyword>
<feature type="short sequence motif" description="L-lysine recognition motif" evidence="8">
    <location>
        <begin position="406"/>
        <end position="409"/>
    </location>
</feature>
<dbReference type="InterPro" id="IPR013221">
    <property type="entry name" value="Mur_ligase_cen"/>
</dbReference>